<keyword evidence="3" id="KW-1185">Reference proteome</keyword>
<feature type="chain" id="PRO_5022839150" evidence="1">
    <location>
        <begin position="22"/>
        <end position="371"/>
    </location>
</feature>
<dbReference type="Proteomes" id="UP000398389">
    <property type="component" value="Unassembled WGS sequence"/>
</dbReference>
<dbReference type="EMBL" id="CABVLU010000001">
    <property type="protein sequence ID" value="VVT46355.1"/>
    <property type="molecule type" value="Genomic_DNA"/>
</dbReference>
<accession>A0A5E8B4X8</accession>
<feature type="signal peptide" evidence="1">
    <location>
        <begin position="1"/>
        <end position="21"/>
    </location>
</feature>
<sequence>MIPYIRLFTLSILSFITKVDGNSIYDSRGIPIVMPDDGVPTCDPAGYYTQYPYSGYRISLEVRVPQKDTKRLSELSYNTLINSHYEKFFVLSVCDMNFVTGELGIPVSNHEDIWNKTICSDIIPLGFENEDNLEDEWHENLDDVNAAMTFYRKKISTGVGGRLNDQSKLEAKNHPYFDMFLNYRTQMFHRNEPDVRPQYCFHTAKAQKFLENGQDEYFRSKLTPEWDRHLLTNSFVGGLFDCYENNITTYDPMTGDIVCGPNNIRPVLPLYRDNWPYMWTSIVVNERTDTEIIKGNAQSNEDEEFGDEQLEWAVRIPWLYTPDVYDNGFPKVMTETRMVLQPSNQAFKRITMRKLYHDPWVKNVNPFEKMY</sequence>
<gene>
    <name evidence="2" type="ORF">SAPINGB_P001172</name>
</gene>
<evidence type="ECO:0000256" key="1">
    <source>
        <dbReference type="SAM" id="SignalP"/>
    </source>
</evidence>
<dbReference type="RefSeq" id="XP_031851786.1">
    <property type="nucleotide sequence ID" value="XM_031995895.1"/>
</dbReference>
<evidence type="ECO:0000313" key="3">
    <source>
        <dbReference type="Proteomes" id="UP000398389"/>
    </source>
</evidence>
<dbReference type="AlphaFoldDB" id="A0A5E8B4X8"/>
<dbReference type="GeneID" id="43579995"/>
<reference evidence="2 3" key="1">
    <citation type="submission" date="2019-09" db="EMBL/GenBank/DDBJ databases">
        <authorList>
            <person name="Brejova B."/>
        </authorList>
    </citation>
    <scope>NUCLEOTIDE SEQUENCE [LARGE SCALE GENOMIC DNA]</scope>
</reference>
<protein>
    <submittedName>
        <fullName evidence="2">Uncharacterized protein</fullName>
    </submittedName>
</protein>
<evidence type="ECO:0000313" key="2">
    <source>
        <dbReference type="EMBL" id="VVT46355.1"/>
    </source>
</evidence>
<organism evidence="2 3">
    <name type="scientific">Magnusiomyces paraingens</name>
    <dbReference type="NCBI Taxonomy" id="2606893"/>
    <lineage>
        <taxon>Eukaryota</taxon>
        <taxon>Fungi</taxon>
        <taxon>Dikarya</taxon>
        <taxon>Ascomycota</taxon>
        <taxon>Saccharomycotina</taxon>
        <taxon>Dipodascomycetes</taxon>
        <taxon>Dipodascales</taxon>
        <taxon>Dipodascaceae</taxon>
        <taxon>Magnusiomyces</taxon>
    </lineage>
</organism>
<proteinExistence type="predicted"/>
<keyword evidence="1" id="KW-0732">Signal</keyword>
<name>A0A5E8B4X8_9ASCO</name>